<dbReference type="EMBL" id="SGWQ01000004">
    <property type="protein sequence ID" value="RZS38809.1"/>
    <property type="molecule type" value="Genomic_DNA"/>
</dbReference>
<dbReference type="EC" id="7.1.1.1" evidence="2"/>
<feature type="domain" description="Alanine dehydrogenase/pyridine nucleotide transhydrogenase N-terminal" evidence="12">
    <location>
        <begin position="1"/>
        <end position="117"/>
    </location>
</feature>
<reference evidence="13 14" key="1">
    <citation type="submission" date="2019-02" db="EMBL/GenBank/DDBJ databases">
        <title>Genomic Encyclopedia of Type Strains, Phase IV (KMG-IV): sequencing the most valuable type-strain genomes for metagenomic binning, comparative biology and taxonomic classification.</title>
        <authorList>
            <person name="Goeker M."/>
        </authorList>
    </citation>
    <scope>NUCLEOTIDE SEQUENCE [LARGE SCALE GENOMIC DNA]</scope>
    <source>
        <strain evidence="13 14">DSM 101727</strain>
    </source>
</reference>
<dbReference type="CDD" id="cd05304">
    <property type="entry name" value="Rubrum_tdh"/>
    <property type="match status" value="1"/>
</dbReference>
<protein>
    <recommendedName>
        <fullName evidence="8">NAD(P) transhydrogenase subunit alpha part 1</fullName>
        <ecNumber evidence="2">7.1.1.1</ecNumber>
    </recommendedName>
    <alternativeName>
        <fullName evidence="10">Nicotinamide nucleotide transhydrogenase subunit alpha 1</fullName>
    </alternativeName>
    <alternativeName>
        <fullName evidence="9">Pyridine nucleotide transhydrogenase subunit alpha 1</fullName>
    </alternativeName>
</protein>
<dbReference type="Proteomes" id="UP000294257">
    <property type="component" value="Unassembled WGS sequence"/>
</dbReference>
<gene>
    <name evidence="13" type="ORF">EV193_10418</name>
</gene>
<name>A0A4Q7KPU3_9PSEU</name>
<dbReference type="Pfam" id="PF01262">
    <property type="entry name" value="AlaDh_PNT_C"/>
    <property type="match status" value="1"/>
</dbReference>
<dbReference type="SMART" id="SM01003">
    <property type="entry name" value="AlaDh_PNT_N"/>
    <property type="match status" value="1"/>
</dbReference>
<dbReference type="GO" id="GO:0005886">
    <property type="term" value="C:plasma membrane"/>
    <property type="evidence" value="ECO:0007669"/>
    <property type="project" value="TreeGrafter"/>
</dbReference>
<comment type="catalytic activity">
    <reaction evidence="7">
        <text>NAD(+) + NADPH + H(+)(in) = NADH + NADP(+) + H(+)(out)</text>
        <dbReference type="Rhea" id="RHEA:47992"/>
        <dbReference type="ChEBI" id="CHEBI:15378"/>
        <dbReference type="ChEBI" id="CHEBI:57540"/>
        <dbReference type="ChEBI" id="CHEBI:57783"/>
        <dbReference type="ChEBI" id="CHEBI:57945"/>
        <dbReference type="ChEBI" id="CHEBI:58349"/>
        <dbReference type="EC" id="7.1.1.1"/>
    </reaction>
</comment>
<dbReference type="SMART" id="SM01002">
    <property type="entry name" value="AlaDh_PNT_C"/>
    <property type="match status" value="1"/>
</dbReference>
<dbReference type="InterPro" id="IPR007886">
    <property type="entry name" value="AlaDH/PNT_N"/>
</dbReference>
<dbReference type="Gene3D" id="3.40.50.720">
    <property type="entry name" value="NAD(P)-binding Rossmann-like Domain"/>
    <property type="match status" value="2"/>
</dbReference>
<dbReference type="Pfam" id="PF05222">
    <property type="entry name" value="AlaDh_PNT_N"/>
    <property type="match status" value="1"/>
</dbReference>
<evidence type="ECO:0000256" key="7">
    <source>
        <dbReference type="ARBA" id="ARBA00048202"/>
    </source>
</evidence>
<sequence length="342" mass="35420">MVPKVVERLRAKGLRVTVEPGAGAGALIPDAAYEKAGATLGEPWSADIVVKVAPPTPEEIGRLRDGGVLIGFLAPLTEPENASRLAEAGVTAFAMESIPRISRAQSMDALSSQANVAGYRATLLAAQHSVRFFPMLTTAAGTVPPAKALVLGAGVAGLQALATAKRLGAHSTGYDVRPEVADQVRSVGAQWLDLGLDATGEGGYARELTDEERAEQQARLTKSITGFDVVITTAQVPGRRAPTLVTAGAVRDMRPGSVVIDLAGESGGNCELSVPGEVVNAEGITIVAPLNLPSEMPEHASELYARNVSALVELLVNADGALAVDFDDEIVSGSCVTRREGD</sequence>
<proteinExistence type="predicted"/>
<dbReference type="InterPro" id="IPR036291">
    <property type="entry name" value="NAD(P)-bd_dom_sf"/>
</dbReference>
<keyword evidence="14" id="KW-1185">Reference proteome</keyword>
<keyword evidence="3" id="KW-0547">Nucleotide-binding</keyword>
<evidence type="ECO:0000256" key="6">
    <source>
        <dbReference type="ARBA" id="ARBA00023027"/>
    </source>
</evidence>
<evidence type="ECO:0000259" key="12">
    <source>
        <dbReference type="SMART" id="SM01003"/>
    </source>
</evidence>
<organism evidence="13 14">
    <name type="scientific">Herbihabitans rhizosphaerae</name>
    <dbReference type="NCBI Taxonomy" id="1872711"/>
    <lineage>
        <taxon>Bacteria</taxon>
        <taxon>Bacillati</taxon>
        <taxon>Actinomycetota</taxon>
        <taxon>Actinomycetes</taxon>
        <taxon>Pseudonocardiales</taxon>
        <taxon>Pseudonocardiaceae</taxon>
        <taxon>Herbihabitans</taxon>
    </lineage>
</organism>
<evidence type="ECO:0000256" key="9">
    <source>
        <dbReference type="ARBA" id="ARBA00076996"/>
    </source>
</evidence>
<keyword evidence="4" id="KW-0521">NADP</keyword>
<evidence type="ECO:0000256" key="10">
    <source>
        <dbReference type="ARBA" id="ARBA00084087"/>
    </source>
</evidence>
<dbReference type="GO" id="GO:0006740">
    <property type="term" value="P:NADPH regeneration"/>
    <property type="evidence" value="ECO:0007669"/>
    <property type="project" value="TreeGrafter"/>
</dbReference>
<dbReference type="SUPFAM" id="SSF51735">
    <property type="entry name" value="NAD(P)-binding Rossmann-fold domains"/>
    <property type="match status" value="1"/>
</dbReference>
<comment type="caution">
    <text evidence="13">The sequence shown here is derived from an EMBL/GenBank/DDBJ whole genome shotgun (WGS) entry which is preliminary data.</text>
</comment>
<evidence type="ECO:0000256" key="1">
    <source>
        <dbReference type="ARBA" id="ARBA00003943"/>
    </source>
</evidence>
<dbReference type="PANTHER" id="PTHR10160">
    <property type="entry name" value="NAD(P) TRANSHYDROGENASE"/>
    <property type="match status" value="1"/>
</dbReference>
<evidence type="ECO:0000259" key="11">
    <source>
        <dbReference type="SMART" id="SM01002"/>
    </source>
</evidence>
<evidence type="ECO:0000256" key="4">
    <source>
        <dbReference type="ARBA" id="ARBA00022857"/>
    </source>
</evidence>
<evidence type="ECO:0000256" key="8">
    <source>
        <dbReference type="ARBA" id="ARBA00071353"/>
    </source>
</evidence>
<comment type="function">
    <text evidence="1">The transhydrogenation between NADH and NADP is coupled to respiration and ATP hydrolysis and functions as a proton pump across the membrane.</text>
</comment>
<dbReference type="GO" id="GO:0008750">
    <property type="term" value="F:proton-translocating NAD(P)+ transhydrogenase activity"/>
    <property type="evidence" value="ECO:0007669"/>
    <property type="project" value="UniProtKB-EC"/>
</dbReference>
<dbReference type="PANTHER" id="PTHR10160:SF19">
    <property type="entry name" value="PROTON-TRANSLOCATING NAD(P)(+) TRANSHYDROGENASE"/>
    <property type="match status" value="1"/>
</dbReference>
<keyword evidence="6" id="KW-0520">NAD</keyword>
<keyword evidence="5" id="KW-1278">Translocase</keyword>
<dbReference type="AlphaFoldDB" id="A0A4Q7KPU3"/>
<evidence type="ECO:0000313" key="13">
    <source>
        <dbReference type="EMBL" id="RZS38809.1"/>
    </source>
</evidence>
<dbReference type="InterPro" id="IPR007698">
    <property type="entry name" value="AlaDH/PNT_NAD(H)-bd"/>
</dbReference>
<evidence type="ECO:0000256" key="2">
    <source>
        <dbReference type="ARBA" id="ARBA00012943"/>
    </source>
</evidence>
<dbReference type="GO" id="GO:0050661">
    <property type="term" value="F:NADP binding"/>
    <property type="evidence" value="ECO:0007669"/>
    <property type="project" value="TreeGrafter"/>
</dbReference>
<evidence type="ECO:0000256" key="3">
    <source>
        <dbReference type="ARBA" id="ARBA00022741"/>
    </source>
</evidence>
<dbReference type="SUPFAM" id="SSF52283">
    <property type="entry name" value="Formate/glycerate dehydrogenase catalytic domain-like"/>
    <property type="match status" value="1"/>
</dbReference>
<feature type="domain" description="Alanine dehydrogenase/pyridine nucleotide transhydrogenase NAD(H)-binding" evidence="11">
    <location>
        <begin position="126"/>
        <end position="288"/>
    </location>
</feature>
<dbReference type="FunFam" id="3.40.50.720:FF:000188">
    <property type="entry name" value="NAD(P) transhydrogenase alpha subunit 1"/>
    <property type="match status" value="1"/>
</dbReference>
<evidence type="ECO:0000313" key="14">
    <source>
        <dbReference type="Proteomes" id="UP000294257"/>
    </source>
</evidence>
<accession>A0A4Q7KPU3</accession>
<evidence type="ECO:0000256" key="5">
    <source>
        <dbReference type="ARBA" id="ARBA00022967"/>
    </source>
</evidence>